<reference evidence="2" key="1">
    <citation type="journal article" date="2018" name="Nat. Microbiol.">
        <title>Leveraging single-cell genomics to expand the fungal tree of life.</title>
        <authorList>
            <person name="Ahrendt S.R."/>
            <person name="Quandt C.A."/>
            <person name="Ciobanu D."/>
            <person name="Clum A."/>
            <person name="Salamov A."/>
            <person name="Andreopoulos B."/>
            <person name="Cheng J.F."/>
            <person name="Woyke T."/>
            <person name="Pelin A."/>
            <person name="Henrissat B."/>
            <person name="Reynolds N.K."/>
            <person name="Benny G.L."/>
            <person name="Smith M.E."/>
            <person name="James T.Y."/>
            <person name="Grigoriev I.V."/>
        </authorList>
    </citation>
    <scope>NUCLEOTIDE SEQUENCE [LARGE SCALE GENOMIC DNA]</scope>
</reference>
<dbReference type="AlphaFoldDB" id="A0A4P9W1D9"/>
<sequence length="115" mass="12033">MTFDFADRVGAIGVPTLVIAAAEDRVDAADVLKAEVLGRIEGAQWVVNAGSGHLVPLEAPVAVAGHLSDSTVQLFPSIGFLIADRRLLVPGSTSTSSSSGVSPMCRPRTIGYRDW</sequence>
<keyword evidence="2" id="KW-1185">Reference proteome</keyword>
<dbReference type="Gene3D" id="3.40.50.1820">
    <property type="entry name" value="alpha/beta hydrolase"/>
    <property type="match status" value="1"/>
</dbReference>
<organism evidence="1 2">
    <name type="scientific">Blyttiomyces helicus</name>
    <dbReference type="NCBI Taxonomy" id="388810"/>
    <lineage>
        <taxon>Eukaryota</taxon>
        <taxon>Fungi</taxon>
        <taxon>Fungi incertae sedis</taxon>
        <taxon>Chytridiomycota</taxon>
        <taxon>Chytridiomycota incertae sedis</taxon>
        <taxon>Chytridiomycetes</taxon>
        <taxon>Chytridiomycetes incertae sedis</taxon>
        <taxon>Blyttiomyces</taxon>
    </lineage>
</organism>
<accession>A0A4P9W1D9</accession>
<protein>
    <recommendedName>
        <fullName evidence="3">AB hydrolase-1 domain-containing protein</fullName>
    </recommendedName>
</protein>
<dbReference type="SUPFAM" id="SSF53474">
    <property type="entry name" value="alpha/beta-Hydrolases"/>
    <property type="match status" value="1"/>
</dbReference>
<dbReference type="InterPro" id="IPR029058">
    <property type="entry name" value="AB_hydrolase_fold"/>
</dbReference>
<evidence type="ECO:0000313" key="1">
    <source>
        <dbReference type="EMBL" id="RKO85924.1"/>
    </source>
</evidence>
<evidence type="ECO:0008006" key="3">
    <source>
        <dbReference type="Google" id="ProtNLM"/>
    </source>
</evidence>
<name>A0A4P9W1D9_9FUNG</name>
<gene>
    <name evidence="1" type="ORF">BDK51DRAFT_47070</name>
</gene>
<proteinExistence type="predicted"/>
<dbReference type="EMBL" id="KZ998617">
    <property type="protein sequence ID" value="RKO85924.1"/>
    <property type="molecule type" value="Genomic_DNA"/>
</dbReference>
<dbReference type="Proteomes" id="UP000269721">
    <property type="component" value="Unassembled WGS sequence"/>
</dbReference>
<evidence type="ECO:0000313" key="2">
    <source>
        <dbReference type="Proteomes" id="UP000269721"/>
    </source>
</evidence>